<protein>
    <submittedName>
        <fullName evidence="1">Uncharacterized protein</fullName>
    </submittedName>
</protein>
<feature type="non-terminal residue" evidence="2">
    <location>
        <position position="1"/>
    </location>
</feature>
<sequence>VLFQHCFKLLFWLERTRLRNPKNFLDSVLKTAESLSRITDIHHFIATVPPLSPSKSELGIMMVLQLFLPQQLTGGQIR</sequence>
<evidence type="ECO:0000313" key="2">
    <source>
        <dbReference type="EMBL" id="VDC87805.1"/>
    </source>
</evidence>
<dbReference type="Proteomes" id="UP000694005">
    <property type="component" value="Chromosome A02"/>
</dbReference>
<organism evidence="2">
    <name type="scientific">Brassica campestris</name>
    <name type="common">Field mustard</name>
    <dbReference type="NCBI Taxonomy" id="3711"/>
    <lineage>
        <taxon>Eukaryota</taxon>
        <taxon>Viridiplantae</taxon>
        <taxon>Streptophyta</taxon>
        <taxon>Embryophyta</taxon>
        <taxon>Tracheophyta</taxon>
        <taxon>Spermatophyta</taxon>
        <taxon>Magnoliopsida</taxon>
        <taxon>eudicotyledons</taxon>
        <taxon>Gunneridae</taxon>
        <taxon>Pentapetalae</taxon>
        <taxon>rosids</taxon>
        <taxon>malvids</taxon>
        <taxon>Brassicales</taxon>
        <taxon>Brassicaceae</taxon>
        <taxon>Brassiceae</taxon>
        <taxon>Brassica</taxon>
    </lineage>
</organism>
<dbReference type="EMBL" id="LR031573">
    <property type="protein sequence ID" value="VDC87805.1"/>
    <property type="molecule type" value="Genomic_DNA"/>
</dbReference>
<proteinExistence type="predicted"/>
<dbReference type="Gramene" id="A02p19540.2_BraZ1">
    <property type="protein sequence ID" value="A02p19540.2_BraZ1.CDS"/>
    <property type="gene ID" value="A02g19540.2_BraZ1"/>
</dbReference>
<gene>
    <name evidence="2" type="ORF">BRAA02T06504Z</name>
    <name evidence="1" type="ORF">BRAPAZ1V2_A02P19540.2</name>
</gene>
<accession>A0A3P6AE27</accession>
<dbReference type="AlphaFoldDB" id="A0A3P6AE27"/>
<reference evidence="2" key="1">
    <citation type="submission" date="2018-11" db="EMBL/GenBank/DDBJ databases">
        <authorList>
            <consortium name="Genoscope - CEA"/>
            <person name="William W."/>
        </authorList>
    </citation>
    <scope>NUCLEOTIDE SEQUENCE</scope>
</reference>
<evidence type="ECO:0000313" key="1">
    <source>
        <dbReference type="EMBL" id="CAG7893002.1"/>
    </source>
</evidence>
<name>A0A3P6AE27_BRACM</name>
<dbReference type="EMBL" id="LS974618">
    <property type="protein sequence ID" value="CAG7893002.1"/>
    <property type="molecule type" value="Genomic_DNA"/>
</dbReference>